<evidence type="ECO:0000256" key="4">
    <source>
        <dbReference type="SAM" id="Phobius"/>
    </source>
</evidence>
<dbReference type="SUPFAM" id="SSF52540">
    <property type="entry name" value="P-loop containing nucleoside triphosphate hydrolases"/>
    <property type="match status" value="1"/>
</dbReference>
<keyword evidence="3" id="KW-0238">DNA-binding</keyword>
<protein>
    <recommendedName>
        <fullName evidence="5">DNA mismatch repair proteins mutS family domain-containing protein</fullName>
    </recommendedName>
</protein>
<name>A0ABW5WXE5_9STAP</name>
<sequence length="535" mass="62047">MTLLYIILSVLGASVVLTVSFRIYERHKLKKKIKLLWNKRESLNDSDVLYEKHYNYFVNQMTYEDTDQRYIVDDVTWKDMDLDDLFRRIDYCFTTIGQELLYSSLRNSNDFDVVDESQVEKFKTDRTYREGVSYQLAKLSKSRNSNTSKYMYQSKSEENYNPFFIFTSFLPVLSIPLFIISPFAAVIGFLTGLAVNIYMSHKHKNSTSREYDDIFYSMMIIDTAGKMNAELRHPAFKKLSYLGPLFVSDDHVGELNMTVQLFITLKSLFMIDYHMYHMVIRDLRKHQELYRKCWHYTAALDVNYSTALWRESTGTYSHPGENTEETINTKGLYHPLLTRPVPNDFKYSKDILLTGSNASGKSTFMRSVALNIITGNGLNTTTSTAFNYKKGMVISSMDISDSVIEGDSYFISEVKSLKRIVDEIEDFDGNIYCIIDEIFKGTNTVERVAAAESFLEYLNKKPNVFVLAATHDMELTKLLKGRFDFYHFSEQMEDDEIYFDYTLKPGAASTTNAIELLRLHGFPDEVYKKAKEKVT</sequence>
<feature type="transmembrane region" description="Helical" evidence="4">
    <location>
        <begin position="6"/>
        <end position="24"/>
    </location>
</feature>
<keyword evidence="4" id="KW-0472">Membrane</keyword>
<organism evidence="6 7">
    <name type="scientific">Corticicoccus populi</name>
    <dbReference type="NCBI Taxonomy" id="1812821"/>
    <lineage>
        <taxon>Bacteria</taxon>
        <taxon>Bacillati</taxon>
        <taxon>Bacillota</taxon>
        <taxon>Bacilli</taxon>
        <taxon>Bacillales</taxon>
        <taxon>Staphylococcaceae</taxon>
        <taxon>Corticicoccus</taxon>
    </lineage>
</organism>
<dbReference type="InterPro" id="IPR027417">
    <property type="entry name" value="P-loop_NTPase"/>
</dbReference>
<gene>
    <name evidence="6" type="ORF">ACFSX4_11870</name>
</gene>
<dbReference type="Proteomes" id="UP001597519">
    <property type="component" value="Unassembled WGS sequence"/>
</dbReference>
<dbReference type="PANTHER" id="PTHR11361:SF152">
    <property type="entry name" value="DNA MISMATCH REPAIR PROTEIN"/>
    <property type="match status" value="1"/>
</dbReference>
<keyword evidence="2" id="KW-0067">ATP-binding</keyword>
<evidence type="ECO:0000256" key="2">
    <source>
        <dbReference type="ARBA" id="ARBA00022840"/>
    </source>
</evidence>
<keyword evidence="1" id="KW-0547">Nucleotide-binding</keyword>
<dbReference type="PANTHER" id="PTHR11361">
    <property type="entry name" value="DNA MISMATCH REPAIR PROTEIN MUTS FAMILY MEMBER"/>
    <property type="match status" value="1"/>
</dbReference>
<evidence type="ECO:0000313" key="6">
    <source>
        <dbReference type="EMBL" id="MFD2831162.1"/>
    </source>
</evidence>
<dbReference type="InterPro" id="IPR045076">
    <property type="entry name" value="MutS"/>
</dbReference>
<dbReference type="EMBL" id="JBHUOQ010000004">
    <property type="protein sequence ID" value="MFD2831162.1"/>
    <property type="molecule type" value="Genomic_DNA"/>
</dbReference>
<evidence type="ECO:0000256" key="1">
    <source>
        <dbReference type="ARBA" id="ARBA00022741"/>
    </source>
</evidence>
<evidence type="ECO:0000259" key="5">
    <source>
        <dbReference type="SMART" id="SM00534"/>
    </source>
</evidence>
<comment type="caution">
    <text evidence="6">The sequence shown here is derived from an EMBL/GenBank/DDBJ whole genome shotgun (WGS) entry which is preliminary data.</text>
</comment>
<evidence type="ECO:0000256" key="3">
    <source>
        <dbReference type="ARBA" id="ARBA00023125"/>
    </source>
</evidence>
<proteinExistence type="predicted"/>
<keyword evidence="4" id="KW-1133">Transmembrane helix</keyword>
<dbReference type="InterPro" id="IPR000432">
    <property type="entry name" value="DNA_mismatch_repair_MutS_C"/>
</dbReference>
<feature type="domain" description="DNA mismatch repair proteins mutS family" evidence="5">
    <location>
        <begin position="348"/>
        <end position="535"/>
    </location>
</feature>
<accession>A0ABW5WXE5</accession>
<keyword evidence="7" id="KW-1185">Reference proteome</keyword>
<reference evidence="7" key="1">
    <citation type="journal article" date="2019" name="Int. J. Syst. Evol. Microbiol.">
        <title>The Global Catalogue of Microorganisms (GCM) 10K type strain sequencing project: providing services to taxonomists for standard genome sequencing and annotation.</title>
        <authorList>
            <consortium name="The Broad Institute Genomics Platform"/>
            <consortium name="The Broad Institute Genome Sequencing Center for Infectious Disease"/>
            <person name="Wu L."/>
            <person name="Ma J."/>
        </authorList>
    </citation>
    <scope>NUCLEOTIDE SEQUENCE [LARGE SCALE GENOMIC DNA]</scope>
    <source>
        <strain evidence="7">KCTC 33575</strain>
    </source>
</reference>
<dbReference type="Pfam" id="PF00488">
    <property type="entry name" value="MutS_V"/>
    <property type="match status" value="1"/>
</dbReference>
<dbReference type="Gene3D" id="3.40.50.300">
    <property type="entry name" value="P-loop containing nucleotide triphosphate hydrolases"/>
    <property type="match status" value="1"/>
</dbReference>
<evidence type="ECO:0000313" key="7">
    <source>
        <dbReference type="Proteomes" id="UP001597519"/>
    </source>
</evidence>
<keyword evidence="4" id="KW-0812">Transmembrane</keyword>
<dbReference type="RefSeq" id="WP_377775124.1">
    <property type="nucleotide sequence ID" value="NZ_JBHUOQ010000004.1"/>
</dbReference>
<dbReference type="SMART" id="SM00534">
    <property type="entry name" value="MUTSac"/>
    <property type="match status" value="1"/>
</dbReference>